<evidence type="ECO:0000313" key="2">
    <source>
        <dbReference type="EMBL" id="TCK08145.1"/>
    </source>
</evidence>
<dbReference type="OrthoDB" id="9798130at2"/>
<proteinExistence type="predicted"/>
<feature type="signal peptide" evidence="1">
    <location>
        <begin position="1"/>
        <end position="27"/>
    </location>
</feature>
<dbReference type="PIRSF" id="PIRSF025560">
    <property type="entry name" value="UCP025560"/>
    <property type="match status" value="1"/>
</dbReference>
<dbReference type="RefSeq" id="WP_132286288.1">
    <property type="nucleotide sequence ID" value="NZ_SMFU01000007.1"/>
</dbReference>
<evidence type="ECO:0000256" key="1">
    <source>
        <dbReference type="SAM" id="SignalP"/>
    </source>
</evidence>
<dbReference type="AlphaFoldDB" id="A0A4R1GMV9"/>
<comment type="caution">
    <text evidence="2">The sequence shown here is derived from an EMBL/GenBank/DDBJ whole genome shotgun (WGS) entry which is preliminary data.</text>
</comment>
<name>A0A4R1GMV9_9GAMM</name>
<gene>
    <name evidence="2" type="ORF">CLV83_0218</name>
</gene>
<sequence>MKIHNPRKLIAALLLSISLPLSLPAFAISLDEAKQQGLIGEQSTGYLGVVSNNANAEVKALVQSINSKRKALYGEKAKQAGVELQIMELRTGERLLDRAAPGEYVRTPDGRWVRK</sequence>
<dbReference type="EMBL" id="SMFU01000007">
    <property type="protein sequence ID" value="TCK08145.1"/>
    <property type="molecule type" value="Genomic_DNA"/>
</dbReference>
<protein>
    <recommendedName>
        <fullName evidence="4">DUF1318 domain-containing protein</fullName>
    </recommendedName>
</protein>
<evidence type="ECO:0008006" key="4">
    <source>
        <dbReference type="Google" id="ProtNLM"/>
    </source>
</evidence>
<dbReference type="Pfam" id="PF07027">
    <property type="entry name" value="DUF1318"/>
    <property type="match status" value="1"/>
</dbReference>
<evidence type="ECO:0000313" key="3">
    <source>
        <dbReference type="Proteomes" id="UP000294546"/>
    </source>
</evidence>
<dbReference type="InterPro" id="IPR008309">
    <property type="entry name" value="YdbL"/>
</dbReference>
<organism evidence="2 3">
    <name type="scientific">Marinobacterium mangrovicola</name>
    <dbReference type="NCBI Taxonomy" id="1476959"/>
    <lineage>
        <taxon>Bacteria</taxon>
        <taxon>Pseudomonadati</taxon>
        <taxon>Pseudomonadota</taxon>
        <taxon>Gammaproteobacteria</taxon>
        <taxon>Oceanospirillales</taxon>
        <taxon>Oceanospirillaceae</taxon>
        <taxon>Marinobacterium</taxon>
    </lineage>
</organism>
<keyword evidence="3" id="KW-1185">Reference proteome</keyword>
<accession>A0A4R1GMV9</accession>
<keyword evidence="1" id="KW-0732">Signal</keyword>
<reference evidence="2 3" key="1">
    <citation type="submission" date="2019-03" db="EMBL/GenBank/DDBJ databases">
        <title>Genomic Encyclopedia of Archaeal and Bacterial Type Strains, Phase II (KMG-II): from individual species to whole genera.</title>
        <authorList>
            <person name="Goeker M."/>
        </authorList>
    </citation>
    <scope>NUCLEOTIDE SEQUENCE [LARGE SCALE GENOMIC DNA]</scope>
    <source>
        <strain evidence="2 3">DSM 27697</strain>
    </source>
</reference>
<feature type="chain" id="PRO_5020808641" description="DUF1318 domain-containing protein" evidence="1">
    <location>
        <begin position="28"/>
        <end position="115"/>
    </location>
</feature>
<dbReference type="Proteomes" id="UP000294546">
    <property type="component" value="Unassembled WGS sequence"/>
</dbReference>